<reference evidence="3" key="1">
    <citation type="journal article" date="2019" name="Int. J. Syst. Evol. Microbiol.">
        <title>The Global Catalogue of Microorganisms (GCM) 10K type strain sequencing project: providing services to taxonomists for standard genome sequencing and annotation.</title>
        <authorList>
            <consortium name="The Broad Institute Genomics Platform"/>
            <consortium name="The Broad Institute Genome Sequencing Center for Infectious Disease"/>
            <person name="Wu L."/>
            <person name="Ma J."/>
        </authorList>
    </citation>
    <scope>NUCLEOTIDE SEQUENCE [LARGE SCALE GENOMIC DNA]</scope>
    <source>
        <strain evidence="3">CCUG 54822</strain>
    </source>
</reference>
<dbReference type="Proteomes" id="UP001597178">
    <property type="component" value="Unassembled WGS sequence"/>
</dbReference>
<evidence type="ECO:0008006" key="4">
    <source>
        <dbReference type="Google" id="ProtNLM"/>
    </source>
</evidence>
<evidence type="ECO:0000313" key="3">
    <source>
        <dbReference type="Proteomes" id="UP001597178"/>
    </source>
</evidence>
<keyword evidence="1" id="KW-0812">Transmembrane</keyword>
<proteinExistence type="predicted"/>
<comment type="caution">
    <text evidence="2">The sequence shown here is derived from an EMBL/GenBank/DDBJ whole genome shotgun (WGS) entry which is preliminary data.</text>
</comment>
<dbReference type="RefSeq" id="WP_382401517.1">
    <property type="nucleotide sequence ID" value="NZ_JBHTNH010000028.1"/>
</dbReference>
<protein>
    <recommendedName>
        <fullName evidence="4">YtzI protein</fullName>
    </recommendedName>
</protein>
<keyword evidence="1" id="KW-0472">Membrane</keyword>
<keyword evidence="1" id="KW-1133">Transmembrane helix</keyword>
<keyword evidence="3" id="KW-1185">Reference proteome</keyword>
<organism evidence="2 3">
    <name type="scientific">Lentibacillus salinarum</name>
    <dbReference type="NCBI Taxonomy" id="446820"/>
    <lineage>
        <taxon>Bacteria</taxon>
        <taxon>Bacillati</taxon>
        <taxon>Bacillota</taxon>
        <taxon>Bacilli</taxon>
        <taxon>Bacillales</taxon>
        <taxon>Bacillaceae</taxon>
        <taxon>Lentibacillus</taxon>
    </lineage>
</organism>
<evidence type="ECO:0000313" key="2">
    <source>
        <dbReference type="EMBL" id="MFD1362705.1"/>
    </source>
</evidence>
<gene>
    <name evidence="2" type="ORF">ACFQ4A_13680</name>
</gene>
<name>A0ABW3ZXD9_9BACI</name>
<feature type="transmembrane region" description="Helical" evidence="1">
    <location>
        <begin position="12"/>
        <end position="32"/>
    </location>
</feature>
<accession>A0ABW3ZXD9</accession>
<sequence length="56" mass="6101">MKKQKGYSTVEYLVGAGVVAGIALGAFIYTLLPAADSVEEQQPDTYYSDYYLTDEG</sequence>
<dbReference type="EMBL" id="JBHTNH010000028">
    <property type="protein sequence ID" value="MFD1362705.1"/>
    <property type="molecule type" value="Genomic_DNA"/>
</dbReference>
<evidence type="ECO:0000256" key="1">
    <source>
        <dbReference type="SAM" id="Phobius"/>
    </source>
</evidence>